<feature type="non-terminal residue" evidence="6">
    <location>
        <position position="1"/>
    </location>
</feature>
<proteinExistence type="predicted"/>
<organism evidence="6 7">
    <name type="scientific">Rhododendron williamsianum</name>
    <dbReference type="NCBI Taxonomy" id="262921"/>
    <lineage>
        <taxon>Eukaryota</taxon>
        <taxon>Viridiplantae</taxon>
        <taxon>Streptophyta</taxon>
        <taxon>Embryophyta</taxon>
        <taxon>Tracheophyta</taxon>
        <taxon>Spermatophyta</taxon>
        <taxon>Magnoliopsida</taxon>
        <taxon>eudicotyledons</taxon>
        <taxon>Gunneridae</taxon>
        <taxon>Pentapetalae</taxon>
        <taxon>asterids</taxon>
        <taxon>Ericales</taxon>
        <taxon>Ericaceae</taxon>
        <taxon>Ericoideae</taxon>
        <taxon>Rhodoreae</taxon>
        <taxon>Rhododendron</taxon>
    </lineage>
</organism>
<protein>
    <submittedName>
        <fullName evidence="6">Uncharacterized protein</fullName>
    </submittedName>
</protein>
<keyword evidence="7" id="KW-1185">Reference proteome</keyword>
<dbReference type="InterPro" id="IPR019775">
    <property type="entry name" value="WD40_repeat_CS"/>
</dbReference>
<sequence length="934" mass="103787">MATPNEGQYHHGSSPGFAAVLESKNRDIGGVSQHPYDSPHCTEDAGVMVEELTLRNYNGENLAIVGTSKSSEILQTRKNQWQHLYQIGSGVSRGDTLLKDNGQSSSNAWEDVGYTVFSELFRQKPPDDAQNYNVEHSPNNENKAVASSMSPPPGGPTREGFGAEIKGQTNPKAVSTAKIVDFVDFSHSQGVALQDLRPSFFKLLPSNQVIYLGSTVHQDTALNLTDQDNLFSENDRNKKRLLEQALHPAVSQMVKKQKFGENLNLNKQWSQFSSRSGFKAAIATDTGLGVVLPQDSWDDLNLLGLFDSERARTAAMSDLHHRILPPNFLSENPREAGFCLWLLHPELSSRPSAREVLQSGVISGIVESYGDELSSSLSEDDTESELLLHFLLTLKEEKQKDALKLVEEIKCLETDIEEVERRQPKQPLVLSGSPSKPLHSWGNRFQYGEHSSFELHSKLTSGANTEMRLMKNISQLESAYFSTRSSIQLSESAAATRTNKELLEDRDGEYSAPKDEKRKKPMDRLGAFFGGLCKYARYSKFEVRGVLRNGDLHNSANVICSLSFDRDQEYFAAAGVSKRIKIYDFQALFDKAVDIHYPAIEMSNKSRLSCICWNSYIRNYLASTDYDGIVKLWDAGTGQGFSQYVEHSKRAWSVDFSQVDPTKFASGSDDCSVKLWNINEACSLLHLLFWFIGYNAYFSPHSSHLLAFGSADYKTYCYDLRNVSNPWCILDEHDKAVSFVKFLDSETLVSASTDNTLKLWDLNKTSSTDLSATSILTLKGHTNEKNFVGLSVADGYIACGSETNEVYAYYRSLPMPVTSYKFGSIDPISGKETDDNNGLFVSSVCWKKNSDMLVAANSTGCIKVLQMPAVSVKNTPALTTSDLMTPPQKQSQKLDHCAVVVRRCINNCSSELMPSKSNWLAETEDCSIGIGALT</sequence>
<dbReference type="Gene3D" id="2.130.10.10">
    <property type="entry name" value="YVTN repeat-like/Quinoprotein amine dehydrogenase"/>
    <property type="match status" value="1"/>
</dbReference>
<dbReference type="GO" id="GO:0009640">
    <property type="term" value="P:photomorphogenesis"/>
    <property type="evidence" value="ECO:0007669"/>
    <property type="project" value="InterPro"/>
</dbReference>
<evidence type="ECO:0000256" key="5">
    <source>
        <dbReference type="SAM" id="MobiDB-lite"/>
    </source>
</evidence>
<comment type="caution">
    <text evidence="6">The sequence shown here is derived from an EMBL/GenBank/DDBJ whole genome shotgun (WGS) entry which is preliminary data.</text>
</comment>
<dbReference type="Proteomes" id="UP000428333">
    <property type="component" value="Linkage Group LG09"/>
</dbReference>
<dbReference type="EMBL" id="QEFC01002465">
    <property type="protein sequence ID" value="KAE9451988.1"/>
    <property type="molecule type" value="Genomic_DNA"/>
</dbReference>
<dbReference type="InterPro" id="IPR036322">
    <property type="entry name" value="WD40_repeat_dom_sf"/>
</dbReference>
<feature type="region of interest" description="Disordered" evidence="5">
    <location>
        <begin position="498"/>
        <end position="518"/>
    </location>
</feature>
<keyword evidence="4" id="KW-0175">Coiled coil</keyword>
<dbReference type="PANTHER" id="PTHR44218">
    <property type="entry name" value="PROTEIN SPA1-RELATED 2"/>
    <property type="match status" value="1"/>
</dbReference>
<dbReference type="OrthoDB" id="273771at2759"/>
<feature type="repeat" description="WD" evidence="3">
    <location>
        <begin position="730"/>
        <end position="770"/>
    </location>
</feature>
<dbReference type="PROSITE" id="PS50082">
    <property type="entry name" value="WD_REPEATS_2"/>
    <property type="match status" value="2"/>
</dbReference>
<feature type="coiled-coil region" evidence="4">
    <location>
        <begin position="395"/>
        <end position="422"/>
    </location>
</feature>
<dbReference type="InterPro" id="IPR044630">
    <property type="entry name" value="SPA1/2/3/4"/>
</dbReference>
<feature type="repeat" description="WD" evidence="3">
    <location>
        <begin position="644"/>
        <end position="679"/>
    </location>
</feature>
<evidence type="ECO:0000313" key="7">
    <source>
        <dbReference type="Proteomes" id="UP000428333"/>
    </source>
</evidence>
<feature type="compositionally biased region" description="Polar residues" evidence="5">
    <location>
        <begin position="130"/>
        <end position="149"/>
    </location>
</feature>
<accession>A0A6A4LBQ5</accession>
<dbReference type="Pfam" id="PF00400">
    <property type="entry name" value="WD40"/>
    <property type="match status" value="4"/>
</dbReference>
<dbReference type="SMART" id="SM00320">
    <property type="entry name" value="WD40"/>
    <property type="match status" value="7"/>
</dbReference>
<dbReference type="PANTHER" id="PTHR44218:SF6">
    <property type="entry name" value="PROTEIN SUPPRESSOR OF PHYA-105 1"/>
    <property type="match status" value="1"/>
</dbReference>
<dbReference type="InterPro" id="IPR015943">
    <property type="entry name" value="WD40/YVTN_repeat-like_dom_sf"/>
</dbReference>
<dbReference type="InterPro" id="IPR001680">
    <property type="entry name" value="WD40_rpt"/>
</dbReference>
<feature type="region of interest" description="Disordered" evidence="5">
    <location>
        <begin position="126"/>
        <end position="157"/>
    </location>
</feature>
<dbReference type="PROSITE" id="PS00678">
    <property type="entry name" value="WD_REPEATS_1"/>
    <property type="match status" value="1"/>
</dbReference>
<name>A0A6A4LBQ5_9ERIC</name>
<evidence type="ECO:0000313" key="6">
    <source>
        <dbReference type="EMBL" id="KAE9451988.1"/>
    </source>
</evidence>
<reference evidence="6 7" key="1">
    <citation type="journal article" date="2019" name="Genome Biol. Evol.">
        <title>The Rhododendron genome and chromosomal organization provide insight into shared whole-genome duplications across the heath family (Ericaceae).</title>
        <authorList>
            <person name="Soza V.L."/>
            <person name="Lindsley D."/>
            <person name="Waalkes A."/>
            <person name="Ramage E."/>
            <person name="Patwardhan R.P."/>
            <person name="Burton J.N."/>
            <person name="Adey A."/>
            <person name="Kumar A."/>
            <person name="Qiu R."/>
            <person name="Shendure J."/>
            <person name="Hall B."/>
        </authorList>
    </citation>
    <scope>NUCLEOTIDE SEQUENCE [LARGE SCALE GENOMIC DNA]</scope>
    <source>
        <strain evidence="6">RSF 1966-606</strain>
    </source>
</reference>
<dbReference type="PROSITE" id="PS50294">
    <property type="entry name" value="WD_REPEATS_REGION"/>
    <property type="match status" value="1"/>
</dbReference>
<keyword evidence="1 3" id="KW-0853">WD repeat</keyword>
<dbReference type="SUPFAM" id="SSF50978">
    <property type="entry name" value="WD40 repeat-like"/>
    <property type="match status" value="1"/>
</dbReference>
<dbReference type="InterPro" id="IPR020472">
    <property type="entry name" value="WD40_PAC1"/>
</dbReference>
<evidence type="ECO:0000256" key="3">
    <source>
        <dbReference type="PROSITE-ProRule" id="PRU00221"/>
    </source>
</evidence>
<dbReference type="AlphaFoldDB" id="A0A6A4LBQ5"/>
<dbReference type="PRINTS" id="PR00320">
    <property type="entry name" value="GPROTEINBRPT"/>
</dbReference>
<evidence type="ECO:0000256" key="2">
    <source>
        <dbReference type="ARBA" id="ARBA00022737"/>
    </source>
</evidence>
<gene>
    <name evidence="6" type="ORF">C3L33_16105</name>
</gene>
<evidence type="ECO:0000256" key="4">
    <source>
        <dbReference type="SAM" id="Coils"/>
    </source>
</evidence>
<evidence type="ECO:0000256" key="1">
    <source>
        <dbReference type="ARBA" id="ARBA00022574"/>
    </source>
</evidence>
<keyword evidence="2" id="KW-0677">Repeat</keyword>